<feature type="transmembrane region" description="Helical" evidence="5">
    <location>
        <begin position="241"/>
        <end position="260"/>
    </location>
</feature>
<dbReference type="AlphaFoldDB" id="A0A914VYX6"/>
<dbReference type="PROSITE" id="PS50262">
    <property type="entry name" value="G_PROTEIN_RECEP_F1_2"/>
    <property type="match status" value="1"/>
</dbReference>
<evidence type="ECO:0000313" key="8">
    <source>
        <dbReference type="WBParaSite" id="PSAMB.scaffold2684size21832.g18750.t1"/>
    </source>
</evidence>
<evidence type="ECO:0000256" key="1">
    <source>
        <dbReference type="ARBA" id="ARBA00004370"/>
    </source>
</evidence>
<evidence type="ECO:0000256" key="4">
    <source>
        <dbReference type="ARBA" id="ARBA00023136"/>
    </source>
</evidence>
<evidence type="ECO:0000313" key="7">
    <source>
        <dbReference type="Proteomes" id="UP000887566"/>
    </source>
</evidence>
<feature type="transmembrane region" description="Helical" evidence="5">
    <location>
        <begin position="20"/>
        <end position="46"/>
    </location>
</feature>
<proteinExistence type="predicted"/>
<sequence>MNRSDGLLVQNVTDEQIATYINGFVLYGIEGCVLAISNFLITLVVLVYSELRQQKEYIIVAGLAFANGLQGFAFIVACIGRIALIRAGNGFVYTSRWQCFIKPWNLIWLVASPWQDATLLMVSIDRFIAVAFPMKYFSYSTRYAYLLNFLAYVGALLPVSVGVVISYGFEKPEFPAICYTQSGLSDGYYRFRTMLRFCITVISLALYVPILILLQKTMKTGRSFSERHVAAQMIRLKKVTVTLAISAFFVLLFSTVPDIIEMLNVLTNKLPLYIITNGNEIAYIFIYSLRFKDIRQGLISLVLLRPLKKTAATIVPKQSSSRTQPP</sequence>
<evidence type="ECO:0000256" key="3">
    <source>
        <dbReference type="ARBA" id="ARBA00022989"/>
    </source>
</evidence>
<dbReference type="Pfam" id="PF10320">
    <property type="entry name" value="7TM_GPCR_Srsx"/>
    <property type="match status" value="1"/>
</dbReference>
<name>A0A914VYX6_9BILA</name>
<accession>A0A914VYX6</accession>
<dbReference type="SMART" id="SM01381">
    <property type="entry name" value="7TM_GPCR_Srsx"/>
    <property type="match status" value="1"/>
</dbReference>
<dbReference type="GO" id="GO:0004930">
    <property type="term" value="F:G protein-coupled receptor activity"/>
    <property type="evidence" value="ECO:0007669"/>
    <property type="project" value="InterPro"/>
</dbReference>
<comment type="subcellular location">
    <subcellularLocation>
        <location evidence="1">Membrane</location>
    </subcellularLocation>
</comment>
<dbReference type="PANTHER" id="PTHR23360">
    <property type="entry name" value="G-PROTEIN COUPLED RECEPTORS FAMILY 1 PROFILE DOMAIN-CONTAINING PROTEIN-RELATED"/>
    <property type="match status" value="1"/>
</dbReference>
<feature type="transmembrane region" description="Helical" evidence="5">
    <location>
        <begin position="194"/>
        <end position="214"/>
    </location>
</feature>
<evidence type="ECO:0000259" key="6">
    <source>
        <dbReference type="PROSITE" id="PS50262"/>
    </source>
</evidence>
<keyword evidence="3 5" id="KW-1133">Transmembrane helix</keyword>
<dbReference type="SUPFAM" id="SSF81321">
    <property type="entry name" value="Family A G protein-coupled receptor-like"/>
    <property type="match status" value="1"/>
</dbReference>
<keyword evidence="4 5" id="KW-0472">Membrane</keyword>
<evidence type="ECO:0000256" key="2">
    <source>
        <dbReference type="ARBA" id="ARBA00022692"/>
    </source>
</evidence>
<feature type="transmembrane region" description="Helical" evidence="5">
    <location>
        <begin position="58"/>
        <end position="84"/>
    </location>
</feature>
<protein>
    <submittedName>
        <fullName evidence="8">G-protein coupled receptors family 1 profile domain-containing protein</fullName>
    </submittedName>
</protein>
<feature type="transmembrane region" description="Helical" evidence="5">
    <location>
        <begin position="145"/>
        <end position="169"/>
    </location>
</feature>
<keyword evidence="7" id="KW-1185">Reference proteome</keyword>
<dbReference type="InterPro" id="IPR017452">
    <property type="entry name" value="GPCR_Rhodpsn_7TM"/>
</dbReference>
<dbReference type="InterPro" id="IPR019424">
    <property type="entry name" value="7TM_GPCR_Srsx"/>
</dbReference>
<feature type="domain" description="G-protein coupled receptors family 1 profile" evidence="6">
    <location>
        <begin position="37"/>
        <end position="253"/>
    </location>
</feature>
<organism evidence="7 8">
    <name type="scientific">Plectus sambesii</name>
    <dbReference type="NCBI Taxonomy" id="2011161"/>
    <lineage>
        <taxon>Eukaryota</taxon>
        <taxon>Metazoa</taxon>
        <taxon>Ecdysozoa</taxon>
        <taxon>Nematoda</taxon>
        <taxon>Chromadorea</taxon>
        <taxon>Plectida</taxon>
        <taxon>Plectina</taxon>
        <taxon>Plectoidea</taxon>
        <taxon>Plectidae</taxon>
        <taxon>Plectus</taxon>
    </lineage>
</organism>
<dbReference type="PANTHER" id="PTHR23360:SF26">
    <property type="entry name" value="G-PROTEIN COUPLED RECEPTORS FAMILY 1 PROFILE DOMAIN-CONTAINING PROTEIN"/>
    <property type="match status" value="1"/>
</dbReference>
<dbReference type="Proteomes" id="UP000887566">
    <property type="component" value="Unplaced"/>
</dbReference>
<reference evidence="8" key="1">
    <citation type="submission" date="2022-11" db="UniProtKB">
        <authorList>
            <consortium name="WormBaseParasite"/>
        </authorList>
    </citation>
    <scope>IDENTIFICATION</scope>
</reference>
<dbReference type="WBParaSite" id="PSAMB.scaffold2684size21832.g18750.t1">
    <property type="protein sequence ID" value="PSAMB.scaffold2684size21832.g18750.t1"/>
    <property type="gene ID" value="PSAMB.scaffold2684size21832.g18750"/>
</dbReference>
<dbReference type="CDD" id="cd00637">
    <property type="entry name" value="7tm_classA_rhodopsin-like"/>
    <property type="match status" value="1"/>
</dbReference>
<dbReference type="InterPro" id="IPR000276">
    <property type="entry name" value="GPCR_Rhodpsn"/>
</dbReference>
<dbReference type="InterPro" id="IPR047130">
    <property type="entry name" value="7TM_GPCR_Srsx_nematod"/>
</dbReference>
<evidence type="ECO:0000256" key="5">
    <source>
        <dbReference type="SAM" id="Phobius"/>
    </source>
</evidence>
<feature type="transmembrane region" description="Helical" evidence="5">
    <location>
        <begin position="272"/>
        <end position="289"/>
    </location>
</feature>
<dbReference type="GO" id="GO:0016020">
    <property type="term" value="C:membrane"/>
    <property type="evidence" value="ECO:0007669"/>
    <property type="project" value="UniProtKB-SubCell"/>
</dbReference>
<dbReference type="Gene3D" id="1.20.1070.10">
    <property type="entry name" value="Rhodopsin 7-helix transmembrane proteins"/>
    <property type="match status" value="1"/>
</dbReference>
<keyword evidence="2 5" id="KW-0812">Transmembrane</keyword>